<comment type="caution">
    <text evidence="2">The sequence shown here is derived from an EMBL/GenBank/DDBJ whole genome shotgun (WGS) entry which is preliminary data.</text>
</comment>
<dbReference type="EMBL" id="JADGJH010000851">
    <property type="protein sequence ID" value="KAJ3121836.1"/>
    <property type="molecule type" value="Genomic_DNA"/>
</dbReference>
<dbReference type="AlphaFoldDB" id="A0AAD5XGE6"/>
<feature type="region of interest" description="Disordered" evidence="1">
    <location>
        <begin position="280"/>
        <end position="356"/>
    </location>
</feature>
<name>A0AAD5XGE6_9FUNG</name>
<organism evidence="2 3">
    <name type="scientific">Physocladia obscura</name>
    <dbReference type="NCBI Taxonomy" id="109957"/>
    <lineage>
        <taxon>Eukaryota</taxon>
        <taxon>Fungi</taxon>
        <taxon>Fungi incertae sedis</taxon>
        <taxon>Chytridiomycota</taxon>
        <taxon>Chytridiomycota incertae sedis</taxon>
        <taxon>Chytridiomycetes</taxon>
        <taxon>Chytridiales</taxon>
        <taxon>Chytriomycetaceae</taxon>
        <taxon>Physocladia</taxon>
    </lineage>
</organism>
<sequence>MAEDDRFNNERISASATIASTATIAPVATITNTNDVTIVKKQKKSKSKYVSNLDDFKAQSCTSSPPPPADATTTAMSFDTIQRSGNGAHTNAQVANVDFIVSPSQIRTNNHSTNWASDVDLSSRLVEKPVTIPSNKPNSAPIQRRVGAKVHYADPLPKYTPITKPPTSTVNHNSTETITNNKYNSGRQSNSAFGKNLAEMIPVTAIPSRGRLSNKLSSVIGKSSVSNAIPILTKTSDIGRVMAEILDSKATSRQIESSKSAFVSSSNTAVTHGMKFRENLSNVTQFPTAETTQSNDEINEKTPGNESKQPQQQEEKKQQIQRRRFRDKSLEQSDSDEDFEIRSRSNTKKPRKQDGDWKNKIVELDMTNNNSGPASAGAFSLDALLALKRTGTLGLGIDGDSSSINNDNDGNGVSNSQTSTTSSSVVNSSQNNMKKSKAALFPSKKSSKTSLSQSKNTKRSNNKEDKEEIIYAHATPEKPAIPSKAMPSNEKALFEKNIESFSRSTTPIYPDSHSPESPHYNNEDAVEEVTFAEFLDDHDTEDGKLKWSGLDVMRGDAVFAYWKHDENGSDISREKMLIEDDAGGEVEEIVEFRLYSPPLNPQPPPLLRSAFFTRLDPQFLTCMLKPNAISTNAAANTNIWQTTSQGEDDDDADEESILDSAADPYMRKQIYAALEHLKNIIVGTVPSPYMDAWRRQDTKALHGLVYSSGRTEPGLVGLVSSVEEKGLERAIATSGNGALEFPDGCIGDGFEEALRRDRLICYVLLPEGVRMIAKMRREELDAGIVADRDWKATGKGGGKSSSAGGGSGEVDWVRRMLTLRESLSLGKKVRKLEYD</sequence>
<protein>
    <submittedName>
        <fullName evidence="2">Uncharacterized protein</fullName>
    </submittedName>
</protein>
<evidence type="ECO:0000256" key="1">
    <source>
        <dbReference type="SAM" id="MobiDB-lite"/>
    </source>
</evidence>
<feature type="compositionally biased region" description="Low complexity" evidence="1">
    <location>
        <begin position="398"/>
        <end position="432"/>
    </location>
</feature>
<proteinExistence type="predicted"/>
<dbReference type="Proteomes" id="UP001211907">
    <property type="component" value="Unassembled WGS sequence"/>
</dbReference>
<accession>A0AAD5XGE6</accession>
<evidence type="ECO:0000313" key="2">
    <source>
        <dbReference type="EMBL" id="KAJ3121836.1"/>
    </source>
</evidence>
<gene>
    <name evidence="2" type="ORF">HK100_012220</name>
</gene>
<evidence type="ECO:0000313" key="3">
    <source>
        <dbReference type="Proteomes" id="UP001211907"/>
    </source>
</evidence>
<feature type="compositionally biased region" description="Polar residues" evidence="1">
    <location>
        <begin position="280"/>
        <end position="296"/>
    </location>
</feature>
<keyword evidence="3" id="KW-1185">Reference proteome</keyword>
<feature type="region of interest" description="Disordered" evidence="1">
    <location>
        <begin position="398"/>
        <end position="467"/>
    </location>
</feature>
<reference evidence="2" key="1">
    <citation type="submission" date="2020-05" db="EMBL/GenBank/DDBJ databases">
        <title>Phylogenomic resolution of chytrid fungi.</title>
        <authorList>
            <person name="Stajich J.E."/>
            <person name="Amses K."/>
            <person name="Simmons R."/>
            <person name="Seto K."/>
            <person name="Myers J."/>
            <person name="Bonds A."/>
            <person name="Quandt C.A."/>
            <person name="Barry K."/>
            <person name="Liu P."/>
            <person name="Grigoriev I."/>
            <person name="Longcore J.E."/>
            <person name="James T.Y."/>
        </authorList>
    </citation>
    <scope>NUCLEOTIDE SEQUENCE</scope>
    <source>
        <strain evidence="2">JEL0513</strain>
    </source>
</reference>